<dbReference type="PANTHER" id="PTHR42928:SF5">
    <property type="entry name" value="BLR1237 PROTEIN"/>
    <property type="match status" value="1"/>
</dbReference>
<dbReference type="Gene3D" id="3.40.190.10">
    <property type="entry name" value="Periplasmic binding protein-like II"/>
    <property type="match status" value="1"/>
</dbReference>
<name>A0ABZ0PCN8_9PROT</name>
<dbReference type="CDD" id="cd07012">
    <property type="entry name" value="PBP2_Bug_TTT"/>
    <property type="match status" value="1"/>
</dbReference>
<dbReference type="InterPro" id="IPR042100">
    <property type="entry name" value="Bug_dom1"/>
</dbReference>
<evidence type="ECO:0000256" key="2">
    <source>
        <dbReference type="SAM" id="SignalP"/>
    </source>
</evidence>
<comment type="similarity">
    <text evidence="1">Belongs to the UPF0065 (bug) family.</text>
</comment>
<gene>
    <name evidence="3" type="ORF">R9Z33_15285</name>
</gene>
<sequence length="328" mass="34436">MHTPPIGPRLARRSVLAGAALLPLSARAALPDRPVRIVVGFAPGTGPDLLARLLADALKDVLPAGAIVDNRAGAGGITAALEVARNVRPDGTTLMLGGVGPLAMAPSIFARLAYDPARDFAPLSFLAALDFAFVVPNSLPVEDFAGYLRWGQAQGQLPMGTFGAGTPGHFGASILGVTSRMPVEAVHFRTTGDAMAALLNGSIQGLFGTIALVAPQVQARQLRALAVTSPARSALMPEVPTMEELGRPELTFNSWFGLVAPAATPQPVLAALEAAVLRVMATPEMAARLQERGFRPAVTGRAEFETLMRQETARWAEVARLTQFRALD</sequence>
<protein>
    <submittedName>
        <fullName evidence="3">Tripartite tricarboxylate transporter substrate binding protein</fullName>
    </submittedName>
</protein>
<dbReference type="RefSeq" id="WP_318647440.1">
    <property type="nucleotide sequence ID" value="NZ_CP137852.1"/>
</dbReference>
<accession>A0ABZ0PCN8</accession>
<dbReference type="EMBL" id="CP137852">
    <property type="protein sequence ID" value="WPB83464.1"/>
    <property type="molecule type" value="Genomic_DNA"/>
</dbReference>
<organism evidence="3 4">
    <name type="scientific">Sediminicoccus rosea</name>
    <dbReference type="NCBI Taxonomy" id="1225128"/>
    <lineage>
        <taxon>Bacteria</taxon>
        <taxon>Pseudomonadati</taxon>
        <taxon>Pseudomonadota</taxon>
        <taxon>Alphaproteobacteria</taxon>
        <taxon>Acetobacterales</taxon>
        <taxon>Roseomonadaceae</taxon>
        <taxon>Sediminicoccus</taxon>
    </lineage>
</organism>
<keyword evidence="4" id="KW-1185">Reference proteome</keyword>
<evidence type="ECO:0000313" key="3">
    <source>
        <dbReference type="EMBL" id="WPB83464.1"/>
    </source>
</evidence>
<feature type="chain" id="PRO_5046212812" evidence="2">
    <location>
        <begin position="29"/>
        <end position="328"/>
    </location>
</feature>
<reference evidence="3 4" key="1">
    <citation type="submission" date="2023-11" db="EMBL/GenBank/DDBJ databases">
        <title>Arctic aerobic anoxygenic photoheterotroph Sediminicoccus rosea KRV36 adapts its photosynthesis to long days of polar summer.</title>
        <authorList>
            <person name="Tomasch J."/>
            <person name="Kopejtka K."/>
            <person name="Bily T."/>
            <person name="Gardiner A.T."/>
            <person name="Gardian Z."/>
            <person name="Shivaramu S."/>
            <person name="Koblizek M."/>
            <person name="Engelhardt F."/>
            <person name="Kaftan D."/>
        </authorList>
    </citation>
    <scope>NUCLEOTIDE SEQUENCE [LARGE SCALE GENOMIC DNA]</scope>
    <source>
        <strain evidence="3 4">R-30</strain>
    </source>
</reference>
<evidence type="ECO:0000256" key="1">
    <source>
        <dbReference type="ARBA" id="ARBA00006987"/>
    </source>
</evidence>
<dbReference type="PANTHER" id="PTHR42928">
    <property type="entry name" value="TRICARBOXYLATE-BINDING PROTEIN"/>
    <property type="match status" value="1"/>
</dbReference>
<dbReference type="PIRSF" id="PIRSF017082">
    <property type="entry name" value="YflP"/>
    <property type="match status" value="1"/>
</dbReference>
<dbReference type="InterPro" id="IPR005064">
    <property type="entry name" value="BUG"/>
</dbReference>
<proteinExistence type="inferred from homology"/>
<dbReference type="Pfam" id="PF03401">
    <property type="entry name" value="TctC"/>
    <property type="match status" value="1"/>
</dbReference>
<dbReference type="Proteomes" id="UP001305521">
    <property type="component" value="Chromosome"/>
</dbReference>
<dbReference type="Gene3D" id="3.40.190.150">
    <property type="entry name" value="Bordetella uptake gene, domain 1"/>
    <property type="match status" value="1"/>
</dbReference>
<keyword evidence="2" id="KW-0732">Signal</keyword>
<dbReference type="SUPFAM" id="SSF53850">
    <property type="entry name" value="Periplasmic binding protein-like II"/>
    <property type="match status" value="1"/>
</dbReference>
<feature type="signal peptide" evidence="2">
    <location>
        <begin position="1"/>
        <end position="28"/>
    </location>
</feature>
<evidence type="ECO:0000313" key="4">
    <source>
        <dbReference type="Proteomes" id="UP001305521"/>
    </source>
</evidence>